<organism evidence="2 3">
    <name type="scientific">Parthenolecanium corni</name>
    <dbReference type="NCBI Taxonomy" id="536013"/>
    <lineage>
        <taxon>Eukaryota</taxon>
        <taxon>Metazoa</taxon>
        <taxon>Ecdysozoa</taxon>
        <taxon>Arthropoda</taxon>
        <taxon>Hexapoda</taxon>
        <taxon>Insecta</taxon>
        <taxon>Pterygota</taxon>
        <taxon>Neoptera</taxon>
        <taxon>Paraneoptera</taxon>
        <taxon>Hemiptera</taxon>
        <taxon>Sternorrhyncha</taxon>
        <taxon>Coccoidea</taxon>
        <taxon>Coccidae</taxon>
        <taxon>Parthenolecanium</taxon>
    </lineage>
</organism>
<dbReference type="EMBL" id="JBBCAQ010000034">
    <property type="protein sequence ID" value="KAK7580655.1"/>
    <property type="molecule type" value="Genomic_DNA"/>
</dbReference>
<evidence type="ECO:0000313" key="2">
    <source>
        <dbReference type="EMBL" id="KAK7580655.1"/>
    </source>
</evidence>
<protein>
    <submittedName>
        <fullName evidence="2">Uncharacterized protein</fullName>
    </submittedName>
</protein>
<evidence type="ECO:0000256" key="1">
    <source>
        <dbReference type="SAM" id="MobiDB-lite"/>
    </source>
</evidence>
<feature type="compositionally biased region" description="Polar residues" evidence="1">
    <location>
        <begin position="24"/>
        <end position="33"/>
    </location>
</feature>
<keyword evidence="3" id="KW-1185">Reference proteome</keyword>
<gene>
    <name evidence="2" type="ORF">V9T40_001284</name>
</gene>
<dbReference type="AlphaFoldDB" id="A0AAN9TD82"/>
<evidence type="ECO:0000313" key="3">
    <source>
        <dbReference type="Proteomes" id="UP001367676"/>
    </source>
</evidence>
<reference evidence="2 3" key="1">
    <citation type="submission" date="2024-03" db="EMBL/GenBank/DDBJ databases">
        <title>Adaptation during the transition from Ophiocordyceps entomopathogen to insect associate is accompanied by gene loss and intensified selection.</title>
        <authorList>
            <person name="Ward C.M."/>
            <person name="Onetto C.A."/>
            <person name="Borneman A.R."/>
        </authorList>
    </citation>
    <scope>NUCLEOTIDE SEQUENCE [LARGE SCALE GENOMIC DNA]</scope>
    <source>
        <strain evidence="2">AWRI1</strain>
        <tissue evidence="2">Single Adult Female</tissue>
    </source>
</reference>
<comment type="caution">
    <text evidence="2">The sequence shown here is derived from an EMBL/GenBank/DDBJ whole genome shotgun (WGS) entry which is preliminary data.</text>
</comment>
<accession>A0AAN9TD82</accession>
<sequence>MVCTASAIWDCVCSPALTLQRTNRVPRSLTSSPRRMVDQLVEGGTGGAKGSDGGIMMKVVVFMNCPGSCALFKGMQYQPKMKEGKKRKE</sequence>
<name>A0AAN9TD82_9HEMI</name>
<feature type="region of interest" description="Disordered" evidence="1">
    <location>
        <begin position="24"/>
        <end position="48"/>
    </location>
</feature>
<dbReference type="Proteomes" id="UP001367676">
    <property type="component" value="Unassembled WGS sequence"/>
</dbReference>
<proteinExistence type="predicted"/>